<protein>
    <recommendedName>
        <fullName evidence="4">Lipoprotein</fullName>
    </recommendedName>
</protein>
<feature type="chain" id="PRO_5022989238" description="Lipoprotein" evidence="1">
    <location>
        <begin position="24"/>
        <end position="187"/>
    </location>
</feature>
<evidence type="ECO:0000256" key="1">
    <source>
        <dbReference type="SAM" id="SignalP"/>
    </source>
</evidence>
<comment type="caution">
    <text evidence="2">The sequence shown here is derived from an EMBL/GenBank/DDBJ whole genome shotgun (WGS) entry which is preliminary data.</text>
</comment>
<sequence>MKTKNLILLLISVLIISCGNPMNPPKNDNEKGKVIITEADKTYEVRMGSIVTNIKPSEMTNAWKNYIGGKKVLKPDGKTDWGWSFKKETGDYWEDSYSKTTQRATLVGAAIEEATDGETYLMGMYYNHKMVFTTGGAQFMLIYITSDGTEKGYYGGGREPQPLPDYSTEWHPYDSFFPQGLGKLKDY</sequence>
<keyword evidence="1" id="KW-0732">Signal</keyword>
<accession>A0A5C8CJX6</accession>
<proteinExistence type="predicted"/>
<dbReference type="Proteomes" id="UP000325116">
    <property type="component" value="Unassembled WGS sequence"/>
</dbReference>
<evidence type="ECO:0008006" key="4">
    <source>
        <dbReference type="Google" id="ProtNLM"/>
    </source>
</evidence>
<feature type="signal peptide" evidence="1">
    <location>
        <begin position="1"/>
        <end position="23"/>
    </location>
</feature>
<dbReference type="AlphaFoldDB" id="A0A5C8CJX6"/>
<organism evidence="2 3">
    <name type="scientific">Brachyspira aalborgi</name>
    <dbReference type="NCBI Taxonomy" id="29522"/>
    <lineage>
        <taxon>Bacteria</taxon>
        <taxon>Pseudomonadati</taxon>
        <taxon>Spirochaetota</taxon>
        <taxon>Spirochaetia</taxon>
        <taxon>Brachyspirales</taxon>
        <taxon>Brachyspiraceae</taxon>
        <taxon>Brachyspira</taxon>
    </lineage>
</organism>
<reference evidence="2 3" key="1">
    <citation type="journal article" date="1992" name="Lakartidningen">
        <title>[Penicillin V and not amoxicillin is the first choice preparation in acute otitis].</title>
        <authorList>
            <person name="Kamme C."/>
            <person name="Lundgren K."/>
            <person name="Prellner K."/>
        </authorList>
    </citation>
    <scope>NUCLEOTIDE SEQUENCE [LARGE SCALE GENOMIC DNA]</scope>
    <source>
        <strain evidence="2 3">W1</strain>
    </source>
</reference>
<dbReference type="RefSeq" id="WP_147758109.1">
    <property type="nucleotide sequence ID" value="NZ_SAXT01000003.1"/>
</dbReference>
<dbReference type="EMBL" id="SAXT01000003">
    <property type="protein sequence ID" value="TXJ12913.1"/>
    <property type="molecule type" value="Genomic_DNA"/>
</dbReference>
<gene>
    <name evidence="2" type="ORF">EPJ80_04750</name>
</gene>
<evidence type="ECO:0000313" key="2">
    <source>
        <dbReference type="EMBL" id="TXJ12913.1"/>
    </source>
</evidence>
<dbReference type="PROSITE" id="PS51257">
    <property type="entry name" value="PROKAR_LIPOPROTEIN"/>
    <property type="match status" value="1"/>
</dbReference>
<evidence type="ECO:0000313" key="3">
    <source>
        <dbReference type="Proteomes" id="UP000325116"/>
    </source>
</evidence>
<name>A0A5C8CJX6_9SPIR</name>